<dbReference type="GO" id="GO:0022857">
    <property type="term" value="F:transmembrane transporter activity"/>
    <property type="evidence" value="ECO:0007669"/>
    <property type="project" value="InterPro"/>
</dbReference>
<dbReference type="PANTHER" id="PTHR23513">
    <property type="entry name" value="INTEGRAL MEMBRANE EFFLUX PROTEIN-RELATED"/>
    <property type="match status" value="1"/>
</dbReference>
<dbReference type="Pfam" id="PF07690">
    <property type="entry name" value="MFS_1"/>
    <property type="match status" value="1"/>
</dbReference>
<keyword evidence="10" id="KW-1185">Reference proteome</keyword>
<dbReference type="AlphaFoldDB" id="A0A5M9GWR6"/>
<feature type="transmembrane region" description="Helical" evidence="6">
    <location>
        <begin position="320"/>
        <end position="345"/>
    </location>
</feature>
<feature type="transmembrane region" description="Helical" evidence="6">
    <location>
        <begin position="386"/>
        <end position="408"/>
    </location>
</feature>
<evidence type="ECO:0000256" key="2">
    <source>
        <dbReference type="ARBA" id="ARBA00022475"/>
    </source>
</evidence>
<evidence type="ECO:0000313" key="7">
    <source>
        <dbReference type="EMBL" id="KAA8478740.1"/>
    </source>
</evidence>
<evidence type="ECO:0000256" key="6">
    <source>
        <dbReference type="SAM" id="Phobius"/>
    </source>
</evidence>
<feature type="transmembrane region" description="Helical" evidence="6">
    <location>
        <begin position="73"/>
        <end position="92"/>
    </location>
</feature>
<dbReference type="EMBL" id="JARPRV010000001">
    <property type="protein sequence ID" value="MDG0940163.1"/>
    <property type="molecule type" value="Genomic_DNA"/>
</dbReference>
<feature type="transmembrane region" description="Helical" evidence="6">
    <location>
        <begin position="357"/>
        <end position="380"/>
    </location>
</feature>
<gene>
    <name evidence="7" type="ORF">FYW06_10415</name>
    <name evidence="8" type="ORF">P6U22_02880</name>
</gene>
<dbReference type="EMBL" id="VXCE01000005">
    <property type="protein sequence ID" value="KAA8478740.1"/>
    <property type="molecule type" value="Genomic_DNA"/>
</dbReference>
<dbReference type="GO" id="GO:0005886">
    <property type="term" value="C:plasma membrane"/>
    <property type="evidence" value="ECO:0007669"/>
    <property type="project" value="UniProtKB-SubCell"/>
</dbReference>
<name>A0A5M9GWR6_9BACI</name>
<proteinExistence type="predicted"/>
<dbReference type="Proteomes" id="UP001221338">
    <property type="component" value="Unassembled WGS sequence"/>
</dbReference>
<dbReference type="Proteomes" id="UP000325411">
    <property type="component" value="Unassembled WGS sequence"/>
</dbReference>
<evidence type="ECO:0000256" key="1">
    <source>
        <dbReference type="ARBA" id="ARBA00004651"/>
    </source>
</evidence>
<comment type="caution">
    <text evidence="7">The sequence shown here is derived from an EMBL/GenBank/DDBJ whole genome shotgun (WGS) entry which is preliminary data.</text>
</comment>
<evidence type="ECO:0000313" key="10">
    <source>
        <dbReference type="Proteomes" id="UP001221338"/>
    </source>
</evidence>
<feature type="transmembrane region" description="Helical" evidence="6">
    <location>
        <begin position="293"/>
        <end position="314"/>
    </location>
</feature>
<dbReference type="InterPro" id="IPR011701">
    <property type="entry name" value="MFS"/>
</dbReference>
<evidence type="ECO:0000256" key="4">
    <source>
        <dbReference type="ARBA" id="ARBA00022989"/>
    </source>
</evidence>
<comment type="subcellular location">
    <subcellularLocation>
        <location evidence="1">Cell membrane</location>
        <topology evidence="1">Multi-pass membrane protein</topology>
    </subcellularLocation>
</comment>
<dbReference type="Gene3D" id="1.20.1250.20">
    <property type="entry name" value="MFS general substrate transporter like domains"/>
    <property type="match status" value="1"/>
</dbReference>
<feature type="transmembrane region" description="Helical" evidence="6">
    <location>
        <begin position="261"/>
        <end position="281"/>
    </location>
</feature>
<accession>A0A5M9GWR6</accession>
<feature type="transmembrane region" description="Helical" evidence="6">
    <location>
        <begin position="169"/>
        <end position="191"/>
    </location>
</feature>
<keyword evidence="5 6" id="KW-0472">Membrane</keyword>
<feature type="transmembrane region" description="Helical" evidence="6">
    <location>
        <begin position="98"/>
        <end position="120"/>
    </location>
</feature>
<organism evidence="7 9">
    <name type="scientific">Bacillus paranthracis</name>
    <dbReference type="NCBI Taxonomy" id="2026186"/>
    <lineage>
        <taxon>Bacteria</taxon>
        <taxon>Bacillati</taxon>
        <taxon>Bacillota</taxon>
        <taxon>Bacilli</taxon>
        <taxon>Bacillales</taxon>
        <taxon>Bacillaceae</taxon>
        <taxon>Bacillus</taxon>
        <taxon>Bacillus cereus group</taxon>
    </lineage>
</organism>
<sequence length="429" mass="47872">MKKSSLFQIIKVLTSHFISNFGSQVFSFGIGLFVLKETGSALSFGITILIGPLISLLLTPLVGYTVDKLNRKIIVQGAQILSILSLIFFFIFSKSFDSYMYITTILLLIVLHTCDKFLSVAFNASISSLVFNKDIQRTNSFLQVSSSLSMILAPVFGSLLYAYQEFPSFVLTIIFTEALSFVVNIIINFNFNKSVNESTEYEKNEEGIWLSFLSGMNYIRGNSIIKFVIGMAVFVNLFITALFIGLPFVAIKTFQVNDIQYGLIESGIAIGIFIAGIIMSIRKDIEDPLGNLQLGIIGIGILVSLISIPFLFSLNNTWITVYYFIINALIGGITTSVNIPIMVILHKTIKEEFKGRVFSIFFTSVQLFNPLGIVIFGILFEKINPNMIFISVGISIILTVNLSTYQLLKKERRLILEKSVLRKGNKIIS</sequence>
<keyword evidence="3 6" id="KW-0812">Transmembrane</keyword>
<evidence type="ECO:0000256" key="3">
    <source>
        <dbReference type="ARBA" id="ARBA00022692"/>
    </source>
</evidence>
<evidence type="ECO:0000313" key="8">
    <source>
        <dbReference type="EMBL" id="MDG0940163.1"/>
    </source>
</evidence>
<dbReference type="RefSeq" id="WP_000749779.1">
    <property type="nucleotide sequence ID" value="NZ_CP040880.1"/>
</dbReference>
<evidence type="ECO:0000313" key="9">
    <source>
        <dbReference type="Proteomes" id="UP000325411"/>
    </source>
</evidence>
<dbReference type="InterPro" id="IPR036259">
    <property type="entry name" value="MFS_trans_sf"/>
</dbReference>
<feature type="transmembrane region" description="Helical" evidence="6">
    <location>
        <begin position="41"/>
        <end position="66"/>
    </location>
</feature>
<feature type="transmembrane region" description="Helical" evidence="6">
    <location>
        <begin position="141"/>
        <end position="163"/>
    </location>
</feature>
<feature type="transmembrane region" description="Helical" evidence="6">
    <location>
        <begin position="12"/>
        <end position="35"/>
    </location>
</feature>
<reference evidence="8 10" key="2">
    <citation type="submission" date="2023-03" db="EMBL/GenBank/DDBJ databases">
        <title>Genetic diversity of Bacillus cereus sensu lato isolates from Slovenia.</title>
        <authorList>
            <person name="Abdelli M."/>
        </authorList>
    </citation>
    <scope>NUCLEOTIDE SEQUENCE [LARGE SCALE GENOMIC DNA]</scope>
    <source>
        <strain evidence="8 10">SIBC61B</strain>
    </source>
</reference>
<dbReference type="SUPFAM" id="SSF103473">
    <property type="entry name" value="MFS general substrate transporter"/>
    <property type="match status" value="1"/>
</dbReference>
<protein>
    <submittedName>
        <fullName evidence="7">MFS transporter</fullName>
    </submittedName>
</protein>
<reference evidence="7 9" key="1">
    <citation type="submission" date="2019-09" db="EMBL/GenBank/DDBJ databases">
        <authorList>
            <person name="Geng P."/>
            <person name="Wan X."/>
            <person name="Zhou G."/>
            <person name="Yuan Z."/>
            <person name="Hu X."/>
        </authorList>
    </citation>
    <scope>NUCLEOTIDE SEQUENCE [LARGE SCALE GENOMIC DNA]</scope>
    <source>
        <strain evidence="7 9">EFR-4</strain>
    </source>
</reference>
<dbReference type="CDD" id="cd06173">
    <property type="entry name" value="MFS_MefA_like"/>
    <property type="match status" value="1"/>
</dbReference>
<evidence type="ECO:0000256" key="5">
    <source>
        <dbReference type="ARBA" id="ARBA00023136"/>
    </source>
</evidence>
<dbReference type="PANTHER" id="PTHR23513:SF6">
    <property type="entry name" value="MAJOR FACILITATOR SUPERFAMILY ASSOCIATED DOMAIN-CONTAINING PROTEIN"/>
    <property type="match status" value="1"/>
</dbReference>
<feature type="transmembrane region" description="Helical" evidence="6">
    <location>
        <begin position="224"/>
        <end position="249"/>
    </location>
</feature>
<keyword evidence="2" id="KW-1003">Cell membrane</keyword>
<keyword evidence="4 6" id="KW-1133">Transmembrane helix</keyword>